<keyword evidence="7" id="KW-1185">Reference proteome</keyword>
<evidence type="ECO:0000313" key="7">
    <source>
        <dbReference type="Proteomes" id="UP001180081"/>
    </source>
</evidence>
<evidence type="ECO:0000259" key="5">
    <source>
        <dbReference type="PROSITE" id="PS50111"/>
    </source>
</evidence>
<evidence type="ECO:0000256" key="3">
    <source>
        <dbReference type="PROSITE-ProRule" id="PRU00284"/>
    </source>
</evidence>
<dbReference type="Pfam" id="PF00015">
    <property type="entry name" value="MCPsignal"/>
    <property type="match status" value="1"/>
</dbReference>
<evidence type="ECO:0000256" key="1">
    <source>
        <dbReference type="ARBA" id="ARBA00022500"/>
    </source>
</evidence>
<dbReference type="PROSITE" id="PS50111">
    <property type="entry name" value="CHEMOTAXIS_TRANSDUC_2"/>
    <property type="match status" value="1"/>
</dbReference>
<keyword evidence="4" id="KW-0812">Transmembrane</keyword>
<dbReference type="PANTHER" id="PTHR43531">
    <property type="entry name" value="PROTEIN ICFG"/>
    <property type="match status" value="1"/>
</dbReference>
<organism evidence="6 7">
    <name type="scientific">Chitinimonas viridis</name>
    <dbReference type="NCBI Taxonomy" id="664880"/>
    <lineage>
        <taxon>Bacteria</taxon>
        <taxon>Pseudomonadati</taxon>
        <taxon>Pseudomonadota</taxon>
        <taxon>Betaproteobacteria</taxon>
        <taxon>Neisseriales</taxon>
        <taxon>Chitinibacteraceae</taxon>
        <taxon>Chitinimonas</taxon>
    </lineage>
</organism>
<name>A0ABT8AZH1_9NEIS</name>
<dbReference type="PRINTS" id="PR00260">
    <property type="entry name" value="CHEMTRNSDUCR"/>
</dbReference>
<keyword evidence="1" id="KW-0145">Chemotaxis</keyword>
<evidence type="ECO:0000256" key="4">
    <source>
        <dbReference type="SAM" id="Phobius"/>
    </source>
</evidence>
<reference evidence="6" key="2">
    <citation type="submission" date="2023-06" db="EMBL/GenBank/DDBJ databases">
        <authorList>
            <person name="Lucena T."/>
            <person name="Sun Q."/>
        </authorList>
    </citation>
    <scope>NUCLEOTIDE SEQUENCE</scope>
    <source>
        <strain evidence="6">CECT 7703</strain>
    </source>
</reference>
<dbReference type="Gene3D" id="1.10.287.950">
    <property type="entry name" value="Methyl-accepting chemotaxis protein"/>
    <property type="match status" value="1"/>
</dbReference>
<dbReference type="Pfam" id="PF12729">
    <property type="entry name" value="4HB_MCP_1"/>
    <property type="match status" value="1"/>
</dbReference>
<comment type="similarity">
    <text evidence="2">Belongs to the methyl-accepting chemotaxis (MCP) protein family.</text>
</comment>
<gene>
    <name evidence="6" type="ORF">QWZ03_01145</name>
</gene>
<sequence>MIIRLSLRQRLALAFGAVLLLLGALAATALYRLETTQQQLRSIVQQDMQAMQDAQAIFTAVRDISVAVRNIALFSEPTEVRREIARIEENRRLYQRRHAHLAALIAANTQSLPAERAILAKLPALERATQLAIDDAIAMATSPDSTQLGRALLKQVRPHQSRWLAELDALVQLQYRKSERAYLAAESRYASTRLQVLLLSLLAVLISLATAWLFSHRLLRQLGGEPDYAAEVAQRVAAGELCLQIETASNDRSSLLYAIRQMVERLHRIITEINAAAGVLNLASQQVSCTAQGLQQSATEQAASLEETAASIEQFSASIAHNHENARHTDTVASLAATEAQASGSAMAATVDAMAGITARIGLIEDIAHRTNLLALNAAIEAARAGQQGKGFAVVASEIRKLAERSQLAAHEIIDVSSTSMARAHQAGELVKTMVPNIEHTSHLIREIALNSDDQAEGVQQVNTVVSELNIVTQLTASTAEELAATAEELSQQAEQLLRMIGYFSIQAREPL</sequence>
<dbReference type="InterPro" id="IPR024478">
    <property type="entry name" value="HlyB_4HB_MCP"/>
</dbReference>
<dbReference type="SUPFAM" id="SSF58104">
    <property type="entry name" value="Methyl-accepting chemotaxis protein (MCP) signaling domain"/>
    <property type="match status" value="1"/>
</dbReference>
<dbReference type="PANTHER" id="PTHR43531:SF11">
    <property type="entry name" value="METHYL-ACCEPTING CHEMOTAXIS PROTEIN 3"/>
    <property type="match status" value="1"/>
</dbReference>
<comment type="caution">
    <text evidence="6">The sequence shown here is derived from an EMBL/GenBank/DDBJ whole genome shotgun (WGS) entry which is preliminary data.</text>
</comment>
<dbReference type="SMART" id="SM00283">
    <property type="entry name" value="MA"/>
    <property type="match status" value="1"/>
</dbReference>
<protein>
    <submittedName>
        <fullName evidence="6">Methyl-accepting chemotaxis protein</fullName>
    </submittedName>
</protein>
<keyword evidence="4" id="KW-1133">Transmembrane helix</keyword>
<dbReference type="InterPro" id="IPR047347">
    <property type="entry name" value="YvaQ-like_sensor"/>
</dbReference>
<proteinExistence type="inferred from homology"/>
<dbReference type="CDD" id="cd19411">
    <property type="entry name" value="MCP2201-like_sensor"/>
    <property type="match status" value="1"/>
</dbReference>
<keyword evidence="4" id="KW-0472">Membrane</keyword>
<keyword evidence="3" id="KW-0807">Transducer</keyword>
<dbReference type="InterPro" id="IPR004090">
    <property type="entry name" value="Chemotax_Me-accpt_rcpt"/>
</dbReference>
<dbReference type="Proteomes" id="UP001180081">
    <property type="component" value="Unassembled WGS sequence"/>
</dbReference>
<feature type="transmembrane region" description="Helical" evidence="4">
    <location>
        <begin position="196"/>
        <end position="214"/>
    </location>
</feature>
<dbReference type="RefSeq" id="WP_290331044.1">
    <property type="nucleotide sequence ID" value="NZ_JAUFPU010000001.1"/>
</dbReference>
<accession>A0ABT8AZH1</accession>
<feature type="domain" description="Methyl-accepting transducer" evidence="5">
    <location>
        <begin position="276"/>
        <end position="491"/>
    </location>
</feature>
<dbReference type="InterPro" id="IPR051310">
    <property type="entry name" value="MCP_chemotaxis"/>
</dbReference>
<dbReference type="EMBL" id="JAUFPU010000001">
    <property type="protein sequence ID" value="MDN3575378.1"/>
    <property type="molecule type" value="Genomic_DNA"/>
</dbReference>
<reference evidence="6" key="1">
    <citation type="journal article" date="2014" name="Int. J. Syst. Evol. Microbiol.">
        <title>Complete genome of a new Firmicutes species belonging to the dominant human colonic microbiota ('Ruminococcus bicirculans') reveals two chromosomes and a selective capacity to utilize plant glucans.</title>
        <authorList>
            <consortium name="NISC Comparative Sequencing Program"/>
            <person name="Wegmann U."/>
            <person name="Louis P."/>
            <person name="Goesmann A."/>
            <person name="Henrissat B."/>
            <person name="Duncan S.H."/>
            <person name="Flint H.J."/>
        </authorList>
    </citation>
    <scope>NUCLEOTIDE SEQUENCE</scope>
    <source>
        <strain evidence="6">CECT 7703</strain>
    </source>
</reference>
<evidence type="ECO:0000313" key="6">
    <source>
        <dbReference type="EMBL" id="MDN3575378.1"/>
    </source>
</evidence>
<dbReference type="InterPro" id="IPR004089">
    <property type="entry name" value="MCPsignal_dom"/>
</dbReference>
<evidence type="ECO:0000256" key="2">
    <source>
        <dbReference type="ARBA" id="ARBA00029447"/>
    </source>
</evidence>